<proteinExistence type="predicted"/>
<name>A0A0R2F7U9_9LACO</name>
<organism evidence="5 6">
    <name type="scientific">Lacticaseibacillus camelliae DSM 22697 = JCM 13995</name>
    <dbReference type="NCBI Taxonomy" id="1423730"/>
    <lineage>
        <taxon>Bacteria</taxon>
        <taxon>Bacillati</taxon>
        <taxon>Bacillota</taxon>
        <taxon>Bacilli</taxon>
        <taxon>Lactobacillales</taxon>
        <taxon>Lactobacillaceae</taxon>
        <taxon>Lacticaseibacillus</taxon>
    </lineage>
</organism>
<feature type="signal peptide" evidence="2">
    <location>
        <begin position="1"/>
        <end position="27"/>
    </location>
</feature>
<evidence type="ECO:0000256" key="1">
    <source>
        <dbReference type="SAM" id="Phobius"/>
    </source>
</evidence>
<dbReference type="PATRIC" id="fig|1423730.4.peg.1304"/>
<feature type="domain" description="WxL Interacting Protein host binding" evidence="4">
    <location>
        <begin position="161"/>
        <end position="298"/>
    </location>
</feature>
<evidence type="ECO:0000259" key="3">
    <source>
        <dbReference type="Pfam" id="PF06030"/>
    </source>
</evidence>
<dbReference type="InterPro" id="IPR021759">
    <property type="entry name" value="WxLIP_HBD"/>
</dbReference>
<accession>A0A0R2F7U9</accession>
<comment type="caution">
    <text evidence="5">The sequence shown here is derived from an EMBL/GenBank/DDBJ whole genome shotgun (WGS) entry which is preliminary data.</text>
</comment>
<evidence type="ECO:0000313" key="5">
    <source>
        <dbReference type="EMBL" id="KRN24447.1"/>
    </source>
</evidence>
<feature type="domain" description="WxL Interacting Protein peptidoglycan binding" evidence="3">
    <location>
        <begin position="32"/>
        <end position="148"/>
    </location>
</feature>
<feature type="chain" id="PRO_5006416803" evidence="2">
    <location>
        <begin position="28"/>
        <end position="345"/>
    </location>
</feature>
<protein>
    <submittedName>
        <fullName evidence="5">Cell surface protein</fullName>
    </submittedName>
</protein>
<reference evidence="5 6" key="1">
    <citation type="journal article" date="2015" name="Genome Announc.">
        <title>Expanding the biotechnology potential of lactobacilli through comparative genomics of 213 strains and associated genera.</title>
        <authorList>
            <person name="Sun Z."/>
            <person name="Harris H.M."/>
            <person name="McCann A."/>
            <person name="Guo C."/>
            <person name="Argimon S."/>
            <person name="Zhang W."/>
            <person name="Yang X."/>
            <person name="Jeffery I.B."/>
            <person name="Cooney J.C."/>
            <person name="Kagawa T.F."/>
            <person name="Liu W."/>
            <person name="Song Y."/>
            <person name="Salvetti E."/>
            <person name="Wrobel A."/>
            <person name="Rasinkangas P."/>
            <person name="Parkhill J."/>
            <person name="Rea M.C."/>
            <person name="O'Sullivan O."/>
            <person name="Ritari J."/>
            <person name="Douillard F.P."/>
            <person name="Paul Ross R."/>
            <person name="Yang R."/>
            <person name="Briner A.E."/>
            <person name="Felis G.E."/>
            <person name="de Vos W.M."/>
            <person name="Barrangou R."/>
            <person name="Klaenhammer T.R."/>
            <person name="Caufield P.W."/>
            <person name="Cui Y."/>
            <person name="Zhang H."/>
            <person name="O'Toole P.W."/>
        </authorList>
    </citation>
    <scope>NUCLEOTIDE SEQUENCE [LARGE SCALE GENOMIC DNA]</scope>
    <source>
        <strain evidence="5 6">DSM 22697</strain>
    </source>
</reference>
<keyword evidence="1" id="KW-1133">Transmembrane helix</keyword>
<dbReference type="InterPro" id="IPR010317">
    <property type="entry name" value="WxLIP_PGBD"/>
</dbReference>
<dbReference type="Proteomes" id="UP000050865">
    <property type="component" value="Unassembled WGS sequence"/>
</dbReference>
<sequence>MKVRKWLMGVILIAGSFWLQTGHVVQAEGASFSVSPQIPENQRSAVSNYYDLVVKPGTTQNLSLSVTNRTAEVRHVRLSVTDAWSQSNGQVSYSPGAPADDSAEHRLTDLGPAPMTLTLAPKEVKTVTVPLKIPPDGFRGVLLGALYLVDNERSGGEESGGVAIKNRFATVVGVQLQTSTGAINGIVPHLKLLRVGAGVHDNQPSVLATLQNDRPTYWGKMRLKATVTRRDQKTVVMQREAANYAVAPNSHFNFAVTNQKALDPGDYTLNLAVTGPHGHWQFRRNFSILVGEAESINKEVGLKRRFVMPWWGWALIGLALLVVVAACWWVLHRPSKSLLRERREA</sequence>
<dbReference type="STRING" id="1423730.FC75_GL001248"/>
<feature type="transmembrane region" description="Helical" evidence="1">
    <location>
        <begin position="310"/>
        <end position="331"/>
    </location>
</feature>
<keyword evidence="2" id="KW-0732">Signal</keyword>
<dbReference type="Pfam" id="PF06030">
    <property type="entry name" value="WxLIP_PGBD"/>
    <property type="match status" value="1"/>
</dbReference>
<dbReference type="RefSeq" id="WP_056989239.1">
    <property type="nucleotide sequence ID" value="NZ_AYZJ01000023.1"/>
</dbReference>
<keyword evidence="1" id="KW-0472">Membrane</keyword>
<evidence type="ECO:0000256" key="2">
    <source>
        <dbReference type="SAM" id="SignalP"/>
    </source>
</evidence>
<dbReference type="EMBL" id="AYZJ01000023">
    <property type="protein sequence ID" value="KRN24447.1"/>
    <property type="molecule type" value="Genomic_DNA"/>
</dbReference>
<gene>
    <name evidence="5" type="ORF">FC75_GL001248</name>
</gene>
<dbReference type="AlphaFoldDB" id="A0A0R2F7U9"/>
<keyword evidence="1" id="KW-0812">Transmembrane</keyword>
<evidence type="ECO:0000259" key="4">
    <source>
        <dbReference type="Pfam" id="PF11797"/>
    </source>
</evidence>
<evidence type="ECO:0000313" key="6">
    <source>
        <dbReference type="Proteomes" id="UP000050865"/>
    </source>
</evidence>
<keyword evidence="6" id="KW-1185">Reference proteome</keyword>
<dbReference type="Pfam" id="PF11797">
    <property type="entry name" value="WxLIP_HBD"/>
    <property type="match status" value="1"/>
</dbReference>